<dbReference type="CDD" id="cd00609">
    <property type="entry name" value="AAT_like"/>
    <property type="match status" value="1"/>
</dbReference>
<evidence type="ECO:0000256" key="5">
    <source>
        <dbReference type="ARBA" id="ARBA00022576"/>
    </source>
</evidence>
<comment type="caution">
    <text evidence="14">The sequence shown here is derived from an EMBL/GenBank/DDBJ whole genome shotgun (WGS) entry which is preliminary data.</text>
</comment>
<dbReference type="InterPro" id="IPR023214">
    <property type="entry name" value="HAD_sf"/>
</dbReference>
<evidence type="ECO:0000256" key="1">
    <source>
        <dbReference type="ARBA" id="ARBA00001933"/>
    </source>
</evidence>
<protein>
    <recommendedName>
        <fullName evidence="12">Histidinol-phosphate aminotransferase</fullName>
        <ecNumber evidence="12">2.6.1.9</ecNumber>
    </recommendedName>
    <alternativeName>
        <fullName evidence="12">Imidazole acetol-phosphate transaminase</fullName>
    </alternativeName>
</protein>
<name>A0A0G0MUQ9_9BACT</name>
<dbReference type="InterPro" id="IPR006549">
    <property type="entry name" value="HAD-SF_hydro_IIIA"/>
</dbReference>
<dbReference type="GO" id="GO:0004400">
    <property type="term" value="F:histidinol-phosphate transaminase activity"/>
    <property type="evidence" value="ECO:0007669"/>
    <property type="project" value="UniProtKB-UniRule"/>
</dbReference>
<evidence type="ECO:0000313" key="15">
    <source>
        <dbReference type="Proteomes" id="UP000034324"/>
    </source>
</evidence>
<dbReference type="GO" id="GO:0004401">
    <property type="term" value="F:histidinol-phosphatase activity"/>
    <property type="evidence" value="ECO:0007669"/>
    <property type="project" value="InterPro"/>
</dbReference>
<dbReference type="InterPro" id="IPR005954">
    <property type="entry name" value="HisB_N"/>
</dbReference>
<dbReference type="Gene3D" id="3.90.1150.10">
    <property type="entry name" value="Aspartate Aminotransferase, domain 1"/>
    <property type="match status" value="1"/>
</dbReference>
<dbReference type="InterPro" id="IPR015422">
    <property type="entry name" value="PyrdxlP-dep_Trfase_small"/>
</dbReference>
<keyword evidence="6 12" id="KW-0028">Amino-acid biosynthesis</keyword>
<comment type="catalytic activity">
    <reaction evidence="12">
        <text>L-histidinol phosphate + 2-oxoglutarate = 3-(imidazol-4-yl)-2-oxopropyl phosphate + L-glutamate</text>
        <dbReference type="Rhea" id="RHEA:23744"/>
        <dbReference type="ChEBI" id="CHEBI:16810"/>
        <dbReference type="ChEBI" id="CHEBI:29985"/>
        <dbReference type="ChEBI" id="CHEBI:57766"/>
        <dbReference type="ChEBI" id="CHEBI:57980"/>
        <dbReference type="EC" id="2.6.1.9"/>
    </reaction>
</comment>
<keyword evidence="10 12" id="KW-0663">Pyridoxal phosphate</keyword>
<dbReference type="InterPro" id="IPR015424">
    <property type="entry name" value="PyrdxlP-dep_Trfase"/>
</dbReference>
<reference evidence="14 15" key="1">
    <citation type="journal article" date="2015" name="Nature">
        <title>rRNA introns, odd ribosomes, and small enigmatic genomes across a large radiation of phyla.</title>
        <authorList>
            <person name="Brown C.T."/>
            <person name="Hug L.A."/>
            <person name="Thomas B.C."/>
            <person name="Sharon I."/>
            <person name="Castelle C.J."/>
            <person name="Singh A."/>
            <person name="Wilkins M.J."/>
            <person name="Williams K.H."/>
            <person name="Banfield J.F."/>
        </authorList>
    </citation>
    <scope>NUCLEOTIDE SEQUENCE [LARGE SCALE GENOMIC DNA]</scope>
</reference>
<comment type="subunit">
    <text evidence="3 12">Homodimer.</text>
</comment>
<comment type="similarity">
    <text evidence="2 12">Belongs to the class-II pyridoxal-phosphate-dependent aminotransferase family. Histidinol-phosphate aminotransferase subfamily.</text>
</comment>
<dbReference type="HAMAP" id="MF_01023">
    <property type="entry name" value="HisC_aminotrans_2"/>
    <property type="match status" value="1"/>
</dbReference>
<dbReference type="InterPro" id="IPR004839">
    <property type="entry name" value="Aminotransferase_I/II_large"/>
</dbReference>
<evidence type="ECO:0000313" key="14">
    <source>
        <dbReference type="EMBL" id="KKQ77409.1"/>
    </source>
</evidence>
<dbReference type="Pfam" id="PF00155">
    <property type="entry name" value="Aminotran_1_2"/>
    <property type="match status" value="1"/>
</dbReference>
<evidence type="ECO:0000256" key="4">
    <source>
        <dbReference type="ARBA" id="ARBA00022490"/>
    </source>
</evidence>
<keyword evidence="4" id="KW-0963">Cytoplasm</keyword>
<evidence type="ECO:0000259" key="13">
    <source>
        <dbReference type="Pfam" id="PF00155"/>
    </source>
</evidence>
<dbReference type="InterPro" id="IPR015421">
    <property type="entry name" value="PyrdxlP-dep_Trfase_major"/>
</dbReference>
<keyword evidence="8" id="KW-0479">Metal-binding</keyword>
<dbReference type="GO" id="GO:0004424">
    <property type="term" value="F:imidazoleglycerol-phosphate dehydratase activity"/>
    <property type="evidence" value="ECO:0007669"/>
    <property type="project" value="InterPro"/>
</dbReference>
<evidence type="ECO:0000256" key="7">
    <source>
        <dbReference type="ARBA" id="ARBA00022679"/>
    </source>
</evidence>
<dbReference type="NCBIfam" id="TIGR01261">
    <property type="entry name" value="hisB_Nterm"/>
    <property type="match status" value="1"/>
</dbReference>
<dbReference type="Proteomes" id="UP000034324">
    <property type="component" value="Unassembled WGS sequence"/>
</dbReference>
<dbReference type="SUPFAM" id="SSF56784">
    <property type="entry name" value="HAD-like"/>
    <property type="match status" value="1"/>
</dbReference>
<dbReference type="GO" id="GO:0030170">
    <property type="term" value="F:pyridoxal phosphate binding"/>
    <property type="evidence" value="ECO:0007669"/>
    <property type="project" value="InterPro"/>
</dbReference>
<evidence type="ECO:0000256" key="9">
    <source>
        <dbReference type="ARBA" id="ARBA00022801"/>
    </source>
</evidence>
<evidence type="ECO:0000256" key="2">
    <source>
        <dbReference type="ARBA" id="ARBA00007970"/>
    </source>
</evidence>
<evidence type="ECO:0000256" key="6">
    <source>
        <dbReference type="ARBA" id="ARBA00022605"/>
    </source>
</evidence>
<dbReference type="AlphaFoldDB" id="A0A0G0MUQ9"/>
<evidence type="ECO:0000256" key="12">
    <source>
        <dbReference type="HAMAP-Rule" id="MF_01023"/>
    </source>
</evidence>
<dbReference type="Pfam" id="PF13419">
    <property type="entry name" value="HAD_2"/>
    <property type="match status" value="1"/>
</dbReference>
<organism evidence="14 15">
    <name type="scientific">Candidatus Daviesbacteria bacterium GW2011_GWF2_38_6</name>
    <dbReference type="NCBI Taxonomy" id="1618432"/>
    <lineage>
        <taxon>Bacteria</taxon>
        <taxon>Candidatus Daviesiibacteriota</taxon>
    </lineage>
</organism>
<keyword evidence="7 12" id="KW-0808">Transferase</keyword>
<dbReference type="GO" id="GO:0046872">
    <property type="term" value="F:metal ion binding"/>
    <property type="evidence" value="ECO:0007669"/>
    <property type="project" value="UniProtKB-KW"/>
</dbReference>
<evidence type="ECO:0000256" key="3">
    <source>
        <dbReference type="ARBA" id="ARBA00011738"/>
    </source>
</evidence>
<dbReference type="InterPro" id="IPR006543">
    <property type="entry name" value="Histidinol-phos"/>
</dbReference>
<evidence type="ECO:0000256" key="8">
    <source>
        <dbReference type="ARBA" id="ARBA00022723"/>
    </source>
</evidence>
<dbReference type="InterPro" id="IPR005861">
    <property type="entry name" value="HisP_aminotrans"/>
</dbReference>
<comment type="cofactor">
    <cofactor evidence="1 12">
        <name>pyridoxal 5'-phosphate</name>
        <dbReference type="ChEBI" id="CHEBI:597326"/>
    </cofactor>
</comment>
<dbReference type="PATRIC" id="fig|1618432.3.peg.558"/>
<keyword evidence="11 12" id="KW-0368">Histidine biosynthesis</keyword>
<dbReference type="Gene3D" id="3.40.640.10">
    <property type="entry name" value="Type I PLP-dependent aspartate aminotransferase-like (Major domain)"/>
    <property type="match status" value="1"/>
</dbReference>
<dbReference type="NCBIfam" id="TIGR01141">
    <property type="entry name" value="hisC"/>
    <property type="match status" value="1"/>
</dbReference>
<dbReference type="PANTHER" id="PTHR42885:SF2">
    <property type="entry name" value="HISTIDINOL-PHOSPHATE AMINOTRANSFERASE"/>
    <property type="match status" value="1"/>
</dbReference>
<keyword evidence="9" id="KW-0378">Hydrolase</keyword>
<gene>
    <name evidence="12" type="primary">hisC</name>
    <name evidence="14" type="ORF">US99_C0040G0008</name>
</gene>
<dbReference type="GO" id="GO:0005737">
    <property type="term" value="C:cytoplasm"/>
    <property type="evidence" value="ECO:0007669"/>
    <property type="project" value="InterPro"/>
</dbReference>
<dbReference type="Gene3D" id="3.40.50.1000">
    <property type="entry name" value="HAD superfamily/HAD-like"/>
    <property type="match status" value="1"/>
</dbReference>
<dbReference type="InterPro" id="IPR041492">
    <property type="entry name" value="HAD_2"/>
</dbReference>
<dbReference type="EC" id="2.6.1.9" evidence="12"/>
<dbReference type="PANTHER" id="PTHR42885">
    <property type="entry name" value="HISTIDINOL-PHOSPHATE AMINOTRANSFERASE-RELATED"/>
    <property type="match status" value="1"/>
</dbReference>
<dbReference type="SUPFAM" id="SSF53383">
    <property type="entry name" value="PLP-dependent transferases"/>
    <property type="match status" value="1"/>
</dbReference>
<dbReference type="EMBL" id="LBVC01000040">
    <property type="protein sequence ID" value="KKQ77409.1"/>
    <property type="molecule type" value="Genomic_DNA"/>
</dbReference>
<dbReference type="InterPro" id="IPR036412">
    <property type="entry name" value="HAD-like_sf"/>
</dbReference>
<accession>A0A0G0MUQ9</accession>
<dbReference type="UniPathway" id="UPA00031">
    <property type="reaction ID" value="UER00012"/>
</dbReference>
<keyword evidence="5 12" id="KW-0032">Aminotransferase</keyword>
<evidence type="ECO:0000256" key="10">
    <source>
        <dbReference type="ARBA" id="ARBA00022898"/>
    </source>
</evidence>
<feature type="domain" description="Aminotransferase class I/classII large" evidence="13">
    <location>
        <begin position="32"/>
        <end position="344"/>
    </location>
</feature>
<dbReference type="GO" id="GO:0000105">
    <property type="term" value="P:L-histidine biosynthetic process"/>
    <property type="evidence" value="ECO:0007669"/>
    <property type="project" value="UniProtKB-UniRule"/>
</dbReference>
<evidence type="ECO:0000256" key="11">
    <source>
        <dbReference type="ARBA" id="ARBA00023102"/>
    </source>
</evidence>
<proteinExistence type="inferred from homology"/>
<dbReference type="NCBIfam" id="TIGR01662">
    <property type="entry name" value="HAD-SF-IIIA"/>
    <property type="match status" value="1"/>
</dbReference>
<sequence length="504" mass="57478">MKPKKLEKFIREDVSKMDPYLSVPSLWDLEGDFLKLNAGENPYGFSPKISKALADFKYYNYYPDPEYKSLRQDLADYAGVKMKEITVGTGSDELLDLFLRLILNDGDKVINCPPTFGMYTTLIKLNKGIVLSVPRKSDFSLDIKTIKSKIDQRVKLIIICNPNNPTGTASEEKQIIELLNTGKLVLVDEAYFEFCGKTVASLINKCQNLIITRTFSKWAGIAGLRLGYSISSSFFVNQLLKIKPPYNVNLAAEIAAKAALEDLSKTKYVLEEIIRERGRVYKELKKIPYLTVYPSSANFLYLKVNKNFEQLKNYLAKNKIIVRLLENAIRLTIGTKQQNNKVIKIFKGFEYRKYAFLDRDGTLIFEPQDTFQIDSIEKLKILDGVIKGLKELVRQGYEPIMVTKQDGLGTGSFPKADFEAPQNKMLKIFKENRIKFKKIYICTKPKTTLVKKILKENQIDKNNSFVCGDRTTDKLFAKNIGVKFIPMQTNGNFLKALVQGEIIL</sequence>
<comment type="pathway">
    <text evidence="12">Amino-acid biosynthesis; L-histidine biosynthesis; L-histidine from 5-phospho-alpha-D-ribose 1-diphosphate: step 7/9.</text>
</comment>
<feature type="modified residue" description="N6-(pyridoxal phosphate)lysine" evidence="12">
    <location>
        <position position="217"/>
    </location>
</feature>
<dbReference type="NCBIfam" id="TIGR01656">
    <property type="entry name" value="Histidinol-ppas"/>
    <property type="match status" value="1"/>
</dbReference>